<dbReference type="InterPro" id="IPR036844">
    <property type="entry name" value="Hint_dom_sf"/>
</dbReference>
<dbReference type="AlphaFoldDB" id="A0AAE4Y8E9"/>
<accession>A0AAE4Y8E9</accession>
<feature type="domain" description="Hedgehog/Intein (Hint)" evidence="1">
    <location>
        <begin position="139"/>
        <end position="274"/>
    </location>
</feature>
<dbReference type="RefSeq" id="WP_168774655.1">
    <property type="nucleotide sequence ID" value="NZ_JAABNR010000008.1"/>
</dbReference>
<dbReference type="Proteomes" id="UP001193501">
    <property type="component" value="Unassembled WGS sequence"/>
</dbReference>
<evidence type="ECO:0000313" key="2">
    <source>
        <dbReference type="EMBL" id="NBZ87838.1"/>
    </source>
</evidence>
<dbReference type="SUPFAM" id="SSF51294">
    <property type="entry name" value="Hedgehog/intein (Hint) domain"/>
    <property type="match status" value="1"/>
</dbReference>
<gene>
    <name evidence="2" type="ORF">GV832_09635</name>
</gene>
<reference evidence="2" key="1">
    <citation type="submission" date="2020-01" db="EMBL/GenBank/DDBJ databases">
        <authorList>
            <person name="Chen W.-M."/>
        </authorList>
    </citation>
    <scope>NUCLEOTIDE SEQUENCE</scope>
    <source>
        <strain evidence="2">CYK-10</strain>
    </source>
</reference>
<organism evidence="2 3">
    <name type="scientific">Stagnihabitans tardus</name>
    <dbReference type="NCBI Taxonomy" id="2699202"/>
    <lineage>
        <taxon>Bacteria</taxon>
        <taxon>Pseudomonadati</taxon>
        <taxon>Pseudomonadota</taxon>
        <taxon>Alphaproteobacteria</taxon>
        <taxon>Rhodobacterales</taxon>
        <taxon>Paracoccaceae</taxon>
        <taxon>Stagnihabitans</taxon>
    </lineage>
</organism>
<dbReference type="Gene3D" id="2.170.16.10">
    <property type="entry name" value="Hedgehog/Intein (Hint) domain"/>
    <property type="match status" value="1"/>
</dbReference>
<sequence>MPSSPGHIAQVFAAEDIYVSNGANQGDGLMGPDEVCEGDVYVLHTQAEPLRLVLTRPEAGRQEVGAGSGIGAPGTPVRLVARYTLMAPDGDRVELLLIDLGTEAAVLPLSPIGTGVDYTLLAVEEPPENLALADLLCLSFARGTMITLSDGSQRAIEQIVPGLDILTRDHGRQPVRWIGRAHLRAVGATAPVVISKGTLGNEGDLVVSQHHRVFLYQRERVAGMTTSELLVPARDLIDGEAVYLREGGFVDYFSLVFDQHEIIYAEGVPSESLLVNEATVSRLPPEIAAEMKARFPGLSQSPHFGSEAGRDFLEAVGRVPKRRA</sequence>
<protein>
    <recommendedName>
        <fullName evidence="1">Hedgehog/Intein (Hint) domain-containing protein</fullName>
    </recommendedName>
</protein>
<dbReference type="EMBL" id="JAABNR010000008">
    <property type="protein sequence ID" value="NBZ87838.1"/>
    <property type="molecule type" value="Genomic_DNA"/>
</dbReference>
<dbReference type="InterPro" id="IPR028992">
    <property type="entry name" value="Hedgehog/Intein_dom"/>
</dbReference>
<dbReference type="Pfam" id="PF13403">
    <property type="entry name" value="Hint_2"/>
    <property type="match status" value="1"/>
</dbReference>
<comment type="caution">
    <text evidence="2">The sequence shown here is derived from an EMBL/GenBank/DDBJ whole genome shotgun (WGS) entry which is preliminary data.</text>
</comment>
<evidence type="ECO:0000259" key="1">
    <source>
        <dbReference type="Pfam" id="PF13403"/>
    </source>
</evidence>
<name>A0AAE4Y8E9_9RHOB</name>
<proteinExistence type="predicted"/>
<evidence type="ECO:0000313" key="3">
    <source>
        <dbReference type="Proteomes" id="UP001193501"/>
    </source>
</evidence>
<keyword evidence="3" id="KW-1185">Reference proteome</keyword>